<accession>A0A2Z5TT99</accession>
<sequence length="47" mass="5664">MRKVDFKRSGDRLFQINNLKRGIGDKLFQYVTPKDLEMRPRQKLVLN</sequence>
<dbReference type="Proteomes" id="UP000269331">
    <property type="component" value="Chromosome"/>
</dbReference>
<dbReference type="AlphaFoldDB" id="A0A2Z5TT99"/>
<evidence type="ECO:0000313" key="2">
    <source>
        <dbReference type="Proteomes" id="UP000269331"/>
    </source>
</evidence>
<organism evidence="1 2">
    <name type="scientific">Streptococcus ruminantium</name>
    <dbReference type="NCBI Taxonomy" id="1917441"/>
    <lineage>
        <taxon>Bacteria</taxon>
        <taxon>Bacillati</taxon>
        <taxon>Bacillota</taxon>
        <taxon>Bacilli</taxon>
        <taxon>Lactobacillales</taxon>
        <taxon>Streptococcaceae</taxon>
        <taxon>Streptococcus</taxon>
    </lineage>
</organism>
<reference evidence="1 2" key="1">
    <citation type="journal article" date="2018" name="Genome Biol. Evol.">
        <title>Complete Genome Sequence of Streptococcus ruminantium sp. nov. GUT-187T (=DSM 104980T =JCM 31869T), the Type Strain of S. ruminantium, and Comparison with Genome Sequences of Streptococcus suis Strains.</title>
        <authorList>
            <person name="Tohya M."/>
            <person name="Sekizaki T."/>
            <person name="Miyoshi-Akiyama T."/>
        </authorList>
    </citation>
    <scope>NUCLEOTIDE SEQUENCE [LARGE SCALE GENOMIC DNA]</scope>
    <source>
        <strain evidence="1 2">GUT187T</strain>
    </source>
</reference>
<dbReference type="EMBL" id="AP018400">
    <property type="protein sequence ID" value="BBA93384.1"/>
    <property type="molecule type" value="Genomic_DNA"/>
</dbReference>
<name>A0A2Z5TT99_9STRE</name>
<dbReference type="KEGG" id="srq:SR187_8905"/>
<protein>
    <submittedName>
        <fullName evidence="1">Uncharacterized protein</fullName>
    </submittedName>
</protein>
<evidence type="ECO:0000313" key="1">
    <source>
        <dbReference type="EMBL" id="BBA93384.1"/>
    </source>
</evidence>
<gene>
    <name evidence="1" type="ORF">SR187_8905</name>
</gene>
<proteinExistence type="predicted"/>